<evidence type="ECO:0000256" key="7">
    <source>
        <dbReference type="SAM" id="Phobius"/>
    </source>
</evidence>
<dbReference type="AlphaFoldDB" id="A0A2V3U2X4"/>
<reference evidence="8 9" key="1">
    <citation type="submission" date="2018-05" db="EMBL/GenBank/DDBJ databases">
        <title>Genomic Encyclopedia of Type Strains, Phase IV (KMG-IV): sequencing the most valuable type-strain genomes for metagenomic binning, comparative biology and taxonomic classification.</title>
        <authorList>
            <person name="Goeker M."/>
        </authorList>
    </citation>
    <scope>NUCLEOTIDE SEQUENCE [LARGE SCALE GENOMIC DNA]</scope>
    <source>
        <strain evidence="8 9">DSM 6462</strain>
    </source>
</reference>
<organism evidence="8 9">
    <name type="scientific">Chelatococcus asaccharovorans</name>
    <dbReference type="NCBI Taxonomy" id="28210"/>
    <lineage>
        <taxon>Bacteria</taxon>
        <taxon>Pseudomonadati</taxon>
        <taxon>Pseudomonadota</taxon>
        <taxon>Alphaproteobacteria</taxon>
        <taxon>Hyphomicrobiales</taxon>
        <taxon>Chelatococcaceae</taxon>
        <taxon>Chelatococcus</taxon>
    </lineage>
</organism>
<evidence type="ECO:0000256" key="2">
    <source>
        <dbReference type="ARBA" id="ARBA00006679"/>
    </source>
</evidence>
<dbReference type="GO" id="GO:0005886">
    <property type="term" value="C:plasma membrane"/>
    <property type="evidence" value="ECO:0007669"/>
    <property type="project" value="UniProtKB-SubCell"/>
</dbReference>
<dbReference type="InterPro" id="IPR051907">
    <property type="entry name" value="DoxX-like_oxidoreductase"/>
</dbReference>
<dbReference type="PANTHER" id="PTHR33452">
    <property type="entry name" value="OXIDOREDUCTASE CATD-RELATED"/>
    <property type="match status" value="1"/>
</dbReference>
<dbReference type="PANTHER" id="PTHR33452:SF1">
    <property type="entry name" value="INNER MEMBRANE PROTEIN YPHA-RELATED"/>
    <property type="match status" value="1"/>
</dbReference>
<feature type="transmembrane region" description="Helical" evidence="7">
    <location>
        <begin position="130"/>
        <end position="149"/>
    </location>
</feature>
<proteinExistence type="inferred from homology"/>
<feature type="transmembrane region" description="Helical" evidence="7">
    <location>
        <begin position="20"/>
        <end position="53"/>
    </location>
</feature>
<dbReference type="OrthoDB" id="5398343at2"/>
<evidence type="ECO:0000256" key="4">
    <source>
        <dbReference type="ARBA" id="ARBA00022692"/>
    </source>
</evidence>
<comment type="subcellular location">
    <subcellularLocation>
        <location evidence="1">Cell membrane</location>
        <topology evidence="1">Multi-pass membrane protein</topology>
    </subcellularLocation>
</comment>
<dbReference type="Pfam" id="PF07681">
    <property type="entry name" value="DoxX"/>
    <property type="match status" value="1"/>
</dbReference>
<comment type="similarity">
    <text evidence="2">Belongs to the DoxX family.</text>
</comment>
<feature type="transmembrane region" description="Helical" evidence="7">
    <location>
        <begin position="100"/>
        <end position="118"/>
    </location>
</feature>
<keyword evidence="4 7" id="KW-0812">Transmembrane</keyword>
<protein>
    <submittedName>
        <fullName evidence="8">Putative oxidoreductase</fullName>
    </submittedName>
</protein>
<keyword evidence="3" id="KW-1003">Cell membrane</keyword>
<comment type="caution">
    <text evidence="8">The sequence shown here is derived from an EMBL/GenBank/DDBJ whole genome shotgun (WGS) entry which is preliminary data.</text>
</comment>
<evidence type="ECO:0000313" key="9">
    <source>
        <dbReference type="Proteomes" id="UP000248021"/>
    </source>
</evidence>
<accession>A0A2V3U2X4</accession>
<evidence type="ECO:0000256" key="5">
    <source>
        <dbReference type="ARBA" id="ARBA00022989"/>
    </source>
</evidence>
<dbReference type="EMBL" id="QJJK01000020">
    <property type="protein sequence ID" value="PXW51355.1"/>
    <property type="molecule type" value="Genomic_DNA"/>
</dbReference>
<evidence type="ECO:0000256" key="6">
    <source>
        <dbReference type="ARBA" id="ARBA00023136"/>
    </source>
</evidence>
<gene>
    <name evidence="8" type="ORF">C7450_12037</name>
</gene>
<keyword evidence="5 7" id="KW-1133">Transmembrane helix</keyword>
<sequence length="157" mass="16519">MAVDQISRTNPSRTRAGGLVMPALGGLWAALAVPADVILRIVTGIALVAHGWGKVLDPFGAVAMVERIGFVPGALWSPLLSFSEFGTGVLLILGFLTRPAAIVALIILLVTIYFHWVVLGQGYMGSEKSILWSAMLLSIIARGGGALSVDRAIGRQL</sequence>
<feature type="transmembrane region" description="Helical" evidence="7">
    <location>
        <begin position="73"/>
        <end position="93"/>
    </location>
</feature>
<keyword evidence="6 7" id="KW-0472">Membrane</keyword>
<dbReference type="InterPro" id="IPR032808">
    <property type="entry name" value="DoxX"/>
</dbReference>
<evidence type="ECO:0000256" key="3">
    <source>
        <dbReference type="ARBA" id="ARBA00022475"/>
    </source>
</evidence>
<evidence type="ECO:0000256" key="1">
    <source>
        <dbReference type="ARBA" id="ARBA00004651"/>
    </source>
</evidence>
<name>A0A2V3U2X4_9HYPH</name>
<evidence type="ECO:0000313" key="8">
    <source>
        <dbReference type="EMBL" id="PXW51355.1"/>
    </source>
</evidence>
<dbReference type="RefSeq" id="WP_110378377.1">
    <property type="nucleotide sequence ID" value="NZ_JAHBRY010000001.1"/>
</dbReference>
<dbReference type="Proteomes" id="UP000248021">
    <property type="component" value="Unassembled WGS sequence"/>
</dbReference>
<keyword evidence="9" id="KW-1185">Reference proteome</keyword>